<dbReference type="InParanoid" id="A0A1D6ET91"/>
<feature type="domain" description="Methyltransferase type 11" evidence="1">
    <location>
        <begin position="135"/>
        <end position="185"/>
    </location>
</feature>
<accession>A0A1D6ET91</accession>
<evidence type="ECO:0000313" key="2">
    <source>
        <dbReference type="EMBL" id="ONM22925.1"/>
    </source>
</evidence>
<dbReference type="PaxDb" id="4577-GRMZM2G530263_P01"/>
<dbReference type="PANTHER" id="PTHR45085:SF4">
    <property type="entry name" value="OS05G0500700 PROTEIN"/>
    <property type="match status" value="1"/>
</dbReference>
<dbReference type="InterPro" id="IPR013216">
    <property type="entry name" value="Methyltransf_11"/>
</dbReference>
<dbReference type="EMBL" id="CM007648">
    <property type="protein sequence ID" value="ONM22925.1"/>
    <property type="molecule type" value="Genomic_DNA"/>
</dbReference>
<evidence type="ECO:0000259" key="1">
    <source>
        <dbReference type="Pfam" id="PF08241"/>
    </source>
</evidence>
<proteinExistence type="predicted"/>
<dbReference type="STRING" id="4577.A0A1D6ET91"/>
<dbReference type="PANTHER" id="PTHR45085">
    <property type="entry name" value="F21J9.14"/>
    <property type="match status" value="1"/>
</dbReference>
<keyword evidence="2" id="KW-0489">Methyltransferase</keyword>
<dbReference type="GO" id="GO:0032259">
    <property type="term" value="P:methylation"/>
    <property type="evidence" value="ECO:0007669"/>
    <property type="project" value="UniProtKB-KW"/>
</dbReference>
<dbReference type="OrthoDB" id="682522at2759"/>
<dbReference type="AlphaFoldDB" id="A0A1D6ET91"/>
<dbReference type="InterPro" id="IPR029063">
    <property type="entry name" value="SAM-dependent_MTases_sf"/>
</dbReference>
<dbReference type="Pfam" id="PF08241">
    <property type="entry name" value="Methyltransf_11"/>
    <property type="match status" value="1"/>
</dbReference>
<dbReference type="GO" id="GO:0008757">
    <property type="term" value="F:S-adenosylmethionine-dependent methyltransferase activity"/>
    <property type="evidence" value="ECO:0007669"/>
    <property type="project" value="InterPro"/>
</dbReference>
<dbReference type="SUPFAM" id="SSF53335">
    <property type="entry name" value="S-adenosyl-L-methionine-dependent methyltransferases"/>
    <property type="match status" value="1"/>
</dbReference>
<organism evidence="2">
    <name type="scientific">Zea mays</name>
    <name type="common">Maize</name>
    <dbReference type="NCBI Taxonomy" id="4577"/>
    <lineage>
        <taxon>Eukaryota</taxon>
        <taxon>Viridiplantae</taxon>
        <taxon>Streptophyta</taxon>
        <taxon>Embryophyta</taxon>
        <taxon>Tracheophyta</taxon>
        <taxon>Spermatophyta</taxon>
        <taxon>Magnoliopsida</taxon>
        <taxon>Liliopsida</taxon>
        <taxon>Poales</taxon>
        <taxon>Poaceae</taxon>
        <taxon>PACMAD clade</taxon>
        <taxon>Panicoideae</taxon>
        <taxon>Andropogonodae</taxon>
        <taxon>Andropogoneae</taxon>
        <taxon>Tripsacinae</taxon>
        <taxon>Zea</taxon>
    </lineage>
</organism>
<keyword evidence="2" id="KW-0808">Transferase</keyword>
<gene>
    <name evidence="2" type="ORF">ZEAMMB73_Zm00001d006155</name>
</gene>
<sequence>MARLVTHVSIALAAIAALSLLYLLRPTSIYCFPASHPLALTISHTPFPSTSCDATSCRVVPSNHRLAKLCASPCWRYHATSLSTSMFLPLYGIDILVAPSRVLCLAASVGHTVDDFHAAGTRDTTWDLIDFPLLVHHVDPHDLPFSDSAFDLVFSDDLSVTSDLLFPSRLAREAEHVVRRGGGIALMLDREVEDVVVATLFKGSRVVDVKDVILDGS</sequence>
<reference evidence="2" key="1">
    <citation type="submission" date="2015-12" db="EMBL/GenBank/DDBJ databases">
        <title>Update maize B73 reference genome by single molecule sequencing technologies.</title>
        <authorList>
            <consortium name="Maize Genome Sequencing Project"/>
            <person name="Ware D."/>
        </authorList>
    </citation>
    <scope>NUCLEOTIDE SEQUENCE [LARGE SCALE GENOMIC DNA]</scope>
    <source>
        <tissue evidence="2">Seedling</tissue>
    </source>
</reference>
<protein>
    <submittedName>
        <fullName evidence="2">S-adenosyl-L-methionine-dependent methyltransferase superfamily protein</fullName>
    </submittedName>
</protein>
<name>A0A1D6ET91_MAIZE</name>
<dbReference type="eggNOG" id="ENOG502R2IK">
    <property type="taxonomic scope" value="Eukaryota"/>
</dbReference>